<reference evidence="2" key="1">
    <citation type="submission" date="2020-08" db="EMBL/GenBank/DDBJ databases">
        <title>Genome public.</title>
        <authorList>
            <person name="Liu C."/>
            <person name="Sun Q."/>
        </authorList>
    </citation>
    <scope>NUCLEOTIDE SEQUENCE</scope>
    <source>
        <strain evidence="2">NSJ-68</strain>
    </source>
</reference>
<accession>A0A923RMC4</accession>
<gene>
    <name evidence="2" type="ORF">H8S44_10205</name>
</gene>
<feature type="domain" description="Methylene-tetrahydrofolate reductase C-terminal-like" evidence="1">
    <location>
        <begin position="108"/>
        <end position="199"/>
    </location>
</feature>
<dbReference type="EMBL" id="JACOOR010000005">
    <property type="protein sequence ID" value="MBC5660143.1"/>
    <property type="molecule type" value="Genomic_DNA"/>
</dbReference>
<evidence type="ECO:0000313" key="2">
    <source>
        <dbReference type="EMBL" id="MBC5660143.1"/>
    </source>
</evidence>
<dbReference type="PANTHER" id="PTHR38755:SF1">
    <property type="entry name" value="METHYLENE-TETRAHYDROFOLATE REDUCTASE C-TERMINAL DOMAIN-CONTAINING PROTEIN"/>
    <property type="match status" value="1"/>
</dbReference>
<name>A0A923RMC4_9FIRM</name>
<dbReference type="AlphaFoldDB" id="A0A923RMC4"/>
<dbReference type="InterPro" id="IPR022026">
    <property type="entry name" value="DUF5981"/>
</dbReference>
<evidence type="ECO:0000259" key="1">
    <source>
        <dbReference type="Pfam" id="PF12225"/>
    </source>
</evidence>
<comment type="caution">
    <text evidence="2">The sequence shown here is derived from an EMBL/GenBank/DDBJ whole genome shotgun (WGS) entry which is preliminary data.</text>
</comment>
<dbReference type="Pfam" id="PF12225">
    <property type="entry name" value="DUF5981"/>
    <property type="match status" value="1"/>
</dbReference>
<keyword evidence="3" id="KW-1185">Reference proteome</keyword>
<sequence>MIITQKKPIDELMAMLGDAQKIAILGCGSCATACATGGEKEVAELKAYLESKGKTVVATNMADYCCMNLGVKTAMKKLNAAGPDAVVCMSCGDGVQVAAANSPSAPVYPSNNTMFLGEAVRFGLFEEACHLCGDCVLGTTGGICPISRCAKSLVNGPCGGQKNGKCEVNPDNDCAWIMIYKRLESLGRLDLLAKRRPDKGYAKVSYPRTINIRGNK</sequence>
<dbReference type="Proteomes" id="UP000649345">
    <property type="component" value="Unassembled WGS sequence"/>
</dbReference>
<protein>
    <submittedName>
        <fullName evidence="2">Methylenetetrahydrofolate reductase C-terminal domain-containing protein</fullName>
    </submittedName>
</protein>
<dbReference type="RefSeq" id="WP_186873586.1">
    <property type="nucleotide sequence ID" value="NZ_JACOOR010000005.1"/>
</dbReference>
<evidence type="ECO:0000313" key="3">
    <source>
        <dbReference type="Proteomes" id="UP000649345"/>
    </source>
</evidence>
<proteinExistence type="predicted"/>
<dbReference type="PANTHER" id="PTHR38755">
    <property type="entry name" value="5,10-METHYLENETETRAHYDROFOLATE REDUCTASE"/>
    <property type="match status" value="1"/>
</dbReference>
<organism evidence="2 3">
    <name type="scientific">Anaerosacchariphilus hominis</name>
    <dbReference type="NCBI Taxonomy" id="2763017"/>
    <lineage>
        <taxon>Bacteria</taxon>
        <taxon>Bacillati</taxon>
        <taxon>Bacillota</taxon>
        <taxon>Clostridia</taxon>
        <taxon>Lachnospirales</taxon>
        <taxon>Lachnospiraceae</taxon>
        <taxon>Anaerosacchariphilus</taxon>
    </lineage>
</organism>